<dbReference type="PANTHER" id="PTHR10656">
    <property type="entry name" value="CELL FATE DETERMINING PROTEIN MAB21-RELATED"/>
    <property type="match status" value="1"/>
</dbReference>
<reference evidence="4 5" key="1">
    <citation type="journal article" date="2018" name="Sci. Rep.">
        <title>Comparative analysis of the Pocillopora damicornis genome highlights role of immune system in coral evolution.</title>
        <authorList>
            <person name="Cunning R."/>
            <person name="Bay R.A."/>
            <person name="Gillette P."/>
            <person name="Baker A.C."/>
            <person name="Traylor-Knowles N."/>
        </authorList>
    </citation>
    <scope>NUCLEOTIDE SEQUENCE [LARGE SCALE GENOMIC DNA]</scope>
    <source>
        <strain evidence="4">RSMAS</strain>
        <tissue evidence="4">Whole animal</tissue>
    </source>
</reference>
<keyword evidence="2" id="KW-0067">ATP-binding</keyword>
<evidence type="ECO:0000256" key="1">
    <source>
        <dbReference type="ARBA" id="ARBA00001946"/>
    </source>
</evidence>
<comment type="cofactor">
    <cofactor evidence="1">
        <name>Mg(2+)</name>
        <dbReference type="ChEBI" id="CHEBI:18420"/>
    </cofactor>
</comment>
<dbReference type="PANTHER" id="PTHR10656:SF69">
    <property type="entry name" value="MAB-21-LIKE HHH_H2TH-LIKE DOMAIN-CONTAINING PROTEIN"/>
    <property type="match status" value="1"/>
</dbReference>
<feature type="domain" description="Mab-21-like HhH/H2TH-like" evidence="3">
    <location>
        <begin position="318"/>
        <end position="404"/>
    </location>
</feature>
<dbReference type="InterPro" id="IPR024810">
    <property type="entry name" value="MAB21L/cGLR"/>
</dbReference>
<dbReference type="Gene3D" id="1.10.1410.40">
    <property type="match status" value="1"/>
</dbReference>
<dbReference type="OrthoDB" id="6112914at2759"/>
<dbReference type="InterPro" id="IPR046906">
    <property type="entry name" value="Mab-21_HhH/H2TH-like"/>
</dbReference>
<organism evidence="4 5">
    <name type="scientific">Pocillopora damicornis</name>
    <name type="common">Cauliflower coral</name>
    <name type="synonym">Millepora damicornis</name>
    <dbReference type="NCBI Taxonomy" id="46731"/>
    <lineage>
        <taxon>Eukaryota</taxon>
        <taxon>Metazoa</taxon>
        <taxon>Cnidaria</taxon>
        <taxon>Anthozoa</taxon>
        <taxon>Hexacorallia</taxon>
        <taxon>Scleractinia</taxon>
        <taxon>Astrocoeniina</taxon>
        <taxon>Pocilloporidae</taxon>
        <taxon>Pocillopora</taxon>
    </lineage>
</organism>
<keyword evidence="5" id="KW-1185">Reference proteome</keyword>
<dbReference type="EMBL" id="RCHS01000225">
    <property type="protein sequence ID" value="RMX60188.1"/>
    <property type="molecule type" value="Genomic_DNA"/>
</dbReference>
<accession>A0A3M6V3N9</accession>
<evidence type="ECO:0000256" key="2">
    <source>
        <dbReference type="ARBA" id="ARBA00022840"/>
    </source>
</evidence>
<dbReference type="Proteomes" id="UP000275408">
    <property type="component" value="Unassembled WGS sequence"/>
</dbReference>
<keyword evidence="2" id="KW-0547">Nucleotide-binding</keyword>
<evidence type="ECO:0000259" key="3">
    <source>
        <dbReference type="Pfam" id="PF20266"/>
    </source>
</evidence>
<name>A0A3M6V3N9_POCDA</name>
<dbReference type="GO" id="GO:0005524">
    <property type="term" value="F:ATP binding"/>
    <property type="evidence" value="ECO:0007669"/>
    <property type="project" value="UniProtKB-KW"/>
</dbReference>
<dbReference type="GO" id="GO:0016779">
    <property type="term" value="F:nucleotidyltransferase activity"/>
    <property type="evidence" value="ECO:0007669"/>
    <property type="project" value="UniProtKB-ARBA"/>
</dbReference>
<proteinExistence type="predicted"/>
<dbReference type="AlphaFoldDB" id="A0A3M6V3N9"/>
<dbReference type="SMART" id="SM01265">
    <property type="entry name" value="Mab-21"/>
    <property type="match status" value="1"/>
</dbReference>
<sequence length="658" mass="75984">MSGRRGTPIKHVEPALIRFDETSNLWPEPFSTLINCIFPLEYVYSDWFQWQANIEAQRRDPEFPGSLPGDCFEAGSRVEGFCIPQFILRNSDIDQVNARALDFKEQWLPDLDLMKVVDSFVETNEKSRIPTFTVEHLEDDPKYVKLRLTDEFKEHDSRFKNAPYLHHSYLLPDADHPMVNDEKGVWSNDVHGPVRKLMKADFPCHEEDRTDVFKFPIAWPEPAMEWLVRSRPCGWPSSELVQEVFDSGCLLAPVGRGKRLHEPIDTFEYYRNPEQSATNSAMADAEGKWAMEETEWRISFSLAENKLGRSVSPVQRHVMVLLKMIKKAYFPDVISTYYLKNLLFWECESKGEAFWREDNFAKCLLSMLDRLHECLETSDLPYYFMPQSNLLQYEDTADLKEAAIVVAEVRREILPKTVSLLKRLQSLTFQSNTYLRDVGVPLKDHLLKMQDRHLSEDDHGKLLTALLSLFVGKCKDVIKSLRRTTLEPDKGKGVENLLNVALYAYQSILARNLYKLWFLMTKDEDTKDGEKEEDEFTSFVREEVNSLSLDGDFVAQSLTFFHSAKNGMEPSRSILCSRAMKYLREEHVRMAVESTESALGELKAKFSWFKVSVLKEAAERATKKLLGESHTRDTLSKEAIQSALEEEIQALHGERIGK</sequence>
<dbReference type="Pfam" id="PF20266">
    <property type="entry name" value="Mab-21_C"/>
    <property type="match status" value="1"/>
</dbReference>
<evidence type="ECO:0000313" key="4">
    <source>
        <dbReference type="EMBL" id="RMX60188.1"/>
    </source>
</evidence>
<comment type="caution">
    <text evidence="4">The sequence shown here is derived from an EMBL/GenBank/DDBJ whole genome shotgun (WGS) entry which is preliminary data.</text>
</comment>
<gene>
    <name evidence="4" type="ORF">pdam_00017029</name>
</gene>
<protein>
    <recommendedName>
        <fullName evidence="3">Mab-21-like HhH/H2TH-like domain-containing protein</fullName>
    </recommendedName>
</protein>
<evidence type="ECO:0000313" key="5">
    <source>
        <dbReference type="Proteomes" id="UP000275408"/>
    </source>
</evidence>